<feature type="non-terminal residue" evidence="2">
    <location>
        <position position="285"/>
    </location>
</feature>
<sequence length="285" mass="31632">MSHTIKGGWRKTGLAPFCPEQVIAPLRAQEAARAAEYAEEDDNLERPTTPTIESSEGEGEGIPAVLRGLSPPTHGHLLHQLLSAMGTPLFEELSRPFQTPQPNLLPGGIGWSTPKTIRTLNLQEKAVAFTLRKSLPREQAEDVISTLKGSSAMARNAAGLEQALHRTKAAEHARAERRRRNRRVVDVGGGPVYAGDCRRMATERAVNEAAKQEAAVAARQRRALVKRFNTWKRILSNVRNWGKKSSKRHLEGTLLTRVKSNMTIFDGPVLETPAEQLTRWEYRVT</sequence>
<organism evidence="2 3">
    <name type="scientific">Periconia macrospinosa</name>
    <dbReference type="NCBI Taxonomy" id="97972"/>
    <lineage>
        <taxon>Eukaryota</taxon>
        <taxon>Fungi</taxon>
        <taxon>Dikarya</taxon>
        <taxon>Ascomycota</taxon>
        <taxon>Pezizomycotina</taxon>
        <taxon>Dothideomycetes</taxon>
        <taxon>Pleosporomycetidae</taxon>
        <taxon>Pleosporales</taxon>
        <taxon>Massarineae</taxon>
        <taxon>Periconiaceae</taxon>
        <taxon>Periconia</taxon>
    </lineage>
</organism>
<dbReference type="Proteomes" id="UP000244855">
    <property type="component" value="Unassembled WGS sequence"/>
</dbReference>
<evidence type="ECO:0000313" key="2">
    <source>
        <dbReference type="EMBL" id="PVH90398.1"/>
    </source>
</evidence>
<dbReference type="AlphaFoldDB" id="A0A2V1CXC9"/>
<keyword evidence="3" id="KW-1185">Reference proteome</keyword>
<name>A0A2V1CXC9_9PLEO</name>
<proteinExistence type="predicted"/>
<feature type="region of interest" description="Disordered" evidence="1">
    <location>
        <begin position="33"/>
        <end position="59"/>
    </location>
</feature>
<reference evidence="2 3" key="1">
    <citation type="journal article" date="2018" name="Sci. Rep.">
        <title>Comparative genomics provides insights into the lifestyle and reveals functional heterogeneity of dark septate endophytic fungi.</title>
        <authorList>
            <person name="Knapp D.G."/>
            <person name="Nemeth J.B."/>
            <person name="Barry K."/>
            <person name="Hainaut M."/>
            <person name="Henrissat B."/>
            <person name="Johnson J."/>
            <person name="Kuo A."/>
            <person name="Lim J.H.P."/>
            <person name="Lipzen A."/>
            <person name="Nolan M."/>
            <person name="Ohm R.A."/>
            <person name="Tamas L."/>
            <person name="Grigoriev I.V."/>
            <person name="Spatafora J.W."/>
            <person name="Nagy L.G."/>
            <person name="Kovacs G.M."/>
        </authorList>
    </citation>
    <scope>NUCLEOTIDE SEQUENCE [LARGE SCALE GENOMIC DNA]</scope>
    <source>
        <strain evidence="2 3">DSE2036</strain>
    </source>
</reference>
<accession>A0A2V1CXC9</accession>
<gene>
    <name evidence="2" type="ORF">DM02DRAFT_578018</name>
</gene>
<dbReference type="OrthoDB" id="3808625at2759"/>
<protein>
    <submittedName>
        <fullName evidence="2">Uncharacterized protein</fullName>
    </submittedName>
</protein>
<dbReference type="EMBL" id="KZ806351">
    <property type="protein sequence ID" value="PVH90398.1"/>
    <property type="molecule type" value="Genomic_DNA"/>
</dbReference>
<evidence type="ECO:0000256" key="1">
    <source>
        <dbReference type="SAM" id="MobiDB-lite"/>
    </source>
</evidence>
<evidence type="ECO:0000313" key="3">
    <source>
        <dbReference type="Proteomes" id="UP000244855"/>
    </source>
</evidence>